<comment type="similarity">
    <text evidence="1">Belongs to the CoA-transferase III family.</text>
</comment>
<dbReference type="Pfam" id="PF02515">
    <property type="entry name" value="CoA_transf_3"/>
    <property type="match status" value="2"/>
</dbReference>
<proteinExistence type="inferred from homology"/>
<dbReference type="Proteomes" id="UP000470404">
    <property type="component" value="Unassembled WGS sequence"/>
</dbReference>
<keyword evidence="2" id="KW-0808">Transferase</keyword>
<organism evidence="3 4">
    <name type="scientific">Amycolatopsis rubida</name>
    <dbReference type="NCBI Taxonomy" id="112413"/>
    <lineage>
        <taxon>Bacteria</taxon>
        <taxon>Bacillati</taxon>
        <taxon>Actinomycetota</taxon>
        <taxon>Actinomycetes</taxon>
        <taxon>Pseudonocardiales</taxon>
        <taxon>Pseudonocardiaceae</taxon>
        <taxon>Amycolatopsis</taxon>
    </lineage>
</organism>
<evidence type="ECO:0008006" key="5">
    <source>
        <dbReference type="Google" id="ProtNLM"/>
    </source>
</evidence>
<dbReference type="PANTHER" id="PTHR48228:SF6">
    <property type="entry name" value="L-CARNITINE COA-TRANSFERASE"/>
    <property type="match status" value="1"/>
</dbReference>
<sequence>MSAATPLVSETPRGRGAGAADLVAPEMPWLNGIKVSVRGTSAALDVARRVLAQLGAEVRDGVGADADVVLVDRIETAGGIERDENATAAEYLEHVEKVNNAVWVTASAYGLGTERQDAVASDLTLLAEGGILGHSRISDELVPTVPPGRLGLKLVGYVMAVAALHAVHVRRETGDALHVDVSAQGAVIATGLSLEMAHALSDCPDEGGSARYGAPSGFFPCSDGLIYVLVLEQHQWEAFRRVLEPALEAVETLVEARDQADFVNSRLASWASSRAAEECERILQNAGVPCTQINTLDTLSQRAAKAGRPVDLTSPDAPPLPAQVRKVASAERTGHRTAVSLSDLRVLDAGHVLAVPLGASWLGAMGASVTKLEDPQRLDIYRRRGPFAAGVAGLNRSAYFNQLNSCKTSLDIDPGRDGTEVDLEGFDVVLHNLTPRRAKVVGVDSERVLADAAETGRAVLAISSSGFGGTGDWAGYRAYGHNIHAFAGLVAATRDARGEMGDMGTPWADPLTSVALAAWVLAWSLAPERASSFGVDISMAELTAAQIADLGSAGSEVTYRAPETGGDFFITAPGDRRQLAVSLRSAEEVARFERIAETRLPPLRALGQLVEADLGGVDLAVLSEDLRGSGIPASLVHTAHDLADDPFVRGTGLYQTVRSEDLGDHDVTGLPWHFIGQPRVRIEAAPERPHG</sequence>
<dbReference type="InterPro" id="IPR023606">
    <property type="entry name" value="CoA-Trfase_III_dom_1_sf"/>
</dbReference>
<reference evidence="3 4" key="1">
    <citation type="submission" date="2020-01" db="EMBL/GenBank/DDBJ databases">
        <title>Insect and environment-associated Actinomycetes.</title>
        <authorList>
            <person name="Currrie C."/>
            <person name="Chevrette M."/>
            <person name="Carlson C."/>
            <person name="Stubbendieck R."/>
            <person name="Wendt-Pienkowski E."/>
        </authorList>
    </citation>
    <scope>NUCLEOTIDE SEQUENCE [LARGE SCALE GENOMIC DNA]</scope>
    <source>
        <strain evidence="3 4">SID8386</strain>
    </source>
</reference>
<dbReference type="RefSeq" id="WP_095213666.1">
    <property type="nucleotide sequence ID" value="NZ_JAAGNC010000189.1"/>
</dbReference>
<dbReference type="InterPro" id="IPR003673">
    <property type="entry name" value="CoA-Trfase_fam_III"/>
</dbReference>
<dbReference type="InterPro" id="IPR044855">
    <property type="entry name" value="CoA-Trfase_III_dom3_sf"/>
</dbReference>
<gene>
    <name evidence="3" type="ORF">G3I59_37430</name>
</gene>
<evidence type="ECO:0000256" key="2">
    <source>
        <dbReference type="ARBA" id="ARBA00022679"/>
    </source>
</evidence>
<dbReference type="EMBL" id="JAAGNC010000189">
    <property type="protein sequence ID" value="NEC61131.1"/>
    <property type="molecule type" value="Genomic_DNA"/>
</dbReference>
<dbReference type="PANTHER" id="PTHR48228">
    <property type="entry name" value="SUCCINYL-COA--D-CITRAMALATE COA-TRANSFERASE"/>
    <property type="match status" value="1"/>
</dbReference>
<dbReference type="SUPFAM" id="SSF89796">
    <property type="entry name" value="CoA-transferase family III (CaiB/BaiF)"/>
    <property type="match status" value="2"/>
</dbReference>
<name>A0ABX0C069_9PSEU</name>
<keyword evidence="4" id="KW-1185">Reference proteome</keyword>
<accession>A0ABX0C069</accession>
<dbReference type="Gene3D" id="3.40.50.10540">
    <property type="entry name" value="Crotonobetainyl-coa:carnitine coa-transferase, domain 1"/>
    <property type="match status" value="2"/>
</dbReference>
<protein>
    <recommendedName>
        <fullName evidence="5">Crotonobetainyl-CoA:carnitine CoA-transferase CaiB</fullName>
    </recommendedName>
</protein>
<comment type="caution">
    <text evidence="3">The sequence shown here is derived from an EMBL/GenBank/DDBJ whole genome shotgun (WGS) entry which is preliminary data.</text>
</comment>
<dbReference type="Gene3D" id="3.30.1540.10">
    <property type="entry name" value="formyl-coa transferase, domain 3"/>
    <property type="match status" value="1"/>
</dbReference>
<dbReference type="InterPro" id="IPR050509">
    <property type="entry name" value="CoA-transferase_III"/>
</dbReference>
<evidence type="ECO:0000313" key="4">
    <source>
        <dbReference type="Proteomes" id="UP000470404"/>
    </source>
</evidence>
<evidence type="ECO:0000313" key="3">
    <source>
        <dbReference type="EMBL" id="NEC61131.1"/>
    </source>
</evidence>
<evidence type="ECO:0000256" key="1">
    <source>
        <dbReference type="ARBA" id="ARBA00008383"/>
    </source>
</evidence>